<feature type="transmembrane region" description="Helical" evidence="1">
    <location>
        <begin position="12"/>
        <end position="32"/>
    </location>
</feature>
<evidence type="ECO:0000313" key="3">
    <source>
        <dbReference type="EMBL" id="AFK08107.1"/>
    </source>
</evidence>
<dbReference type="PANTHER" id="PTHR32256">
    <property type="match status" value="1"/>
</dbReference>
<protein>
    <recommendedName>
        <fullName evidence="2">Prolow-density lipoprotein receptor-related protein 1-like beta-propeller domain-containing protein</fullName>
    </recommendedName>
</protein>
<reference evidence="3 4" key="1">
    <citation type="journal article" date="2012" name="Genome Biol. Evol.">
        <title>Genome Sequence of the Mesophilic Thermotogales Bacterium Mesotoga prima MesG1.Ag.4.2 Reveals the Largest Thermotogales Genome To Date.</title>
        <authorList>
            <person name="Zhaxybayeva O."/>
            <person name="Swithers K.S."/>
            <person name="Foght J."/>
            <person name="Green A.G."/>
            <person name="Bruce D."/>
            <person name="Detter C."/>
            <person name="Han S."/>
            <person name="Teshima H."/>
            <person name="Han J."/>
            <person name="Woyke T."/>
            <person name="Pitluck S."/>
            <person name="Nolan M."/>
            <person name="Ivanova N."/>
            <person name="Pati A."/>
            <person name="Land M.L."/>
            <person name="Dlutek M."/>
            <person name="Doolittle W.F."/>
            <person name="Noll K.M."/>
            <person name="Nesbo C.L."/>
        </authorList>
    </citation>
    <scope>NUCLEOTIDE SEQUENCE [LARGE SCALE GENOMIC DNA]</scope>
    <source>
        <strain evidence="4">mesG1.Ag.4.2</strain>
    </source>
</reference>
<evidence type="ECO:0000256" key="1">
    <source>
        <dbReference type="SAM" id="Phobius"/>
    </source>
</evidence>
<keyword evidence="1" id="KW-0472">Membrane</keyword>
<dbReference type="eggNOG" id="COG0823">
    <property type="taxonomic scope" value="Bacteria"/>
</dbReference>
<dbReference type="SUPFAM" id="SSF69304">
    <property type="entry name" value="Tricorn protease N-terminal domain"/>
    <property type="match status" value="1"/>
</dbReference>
<dbReference type="HOGENOM" id="CLU_674069_0_0_0"/>
<evidence type="ECO:0000313" key="4">
    <source>
        <dbReference type="Proteomes" id="UP000002881"/>
    </source>
</evidence>
<dbReference type="Pfam" id="PF16472">
    <property type="entry name" value="DUF5050"/>
    <property type="match status" value="1"/>
</dbReference>
<dbReference type="RefSeq" id="WP_014731839.1">
    <property type="nucleotide sequence ID" value="NC_017934.1"/>
</dbReference>
<dbReference type="InterPro" id="IPR032485">
    <property type="entry name" value="LRP1-like_beta_prop"/>
</dbReference>
<dbReference type="Gene3D" id="2.120.10.30">
    <property type="entry name" value="TolB, C-terminal domain"/>
    <property type="match status" value="1"/>
</dbReference>
<accession>I2F854</accession>
<dbReference type="AlphaFoldDB" id="I2F854"/>
<sequence precursor="true">MKITFLPHSRLGKWGFSLSLAFILLLFAQIQFSLIPLPVFSVMALGVAGFVLSIIAFIKRDRALGTLLSIIIGAVIIFVFGSILVMSTDLFKGFPVAKDYLEKAEGNDMSGDGMNLGDISQSGEQIFFVEKNRLYTINIDWTNRREVTDSPVSSIFLSGDWIYFTNDRDVSNLYRMKKDGSEQMKLSEDNVAHFYVLGDHIAYSTKKTLAEFNEIKKEALNTEDATVESDVGTLYMMKTDGSKKIALCKVSLEPGRVMISEEWIYFEDYQKLCKVRIDGSDYTVISEKGRLGFVENGWVYFISVLDPETRAYDDLEICRMKKDGSEITVLSSVNKVSSSCFDNGWFYYVLHSEKGLYRMRPDGSERERLNKINIWQFDGVAGNWMYITDYAGPRYRVKLDGSVGTRIN</sequence>
<dbReference type="Proteomes" id="UP000002881">
    <property type="component" value="Chromosome"/>
</dbReference>
<gene>
    <name evidence="3" type="ORF">Theba_2499</name>
</gene>
<dbReference type="InterPro" id="IPR053369">
    <property type="entry name" value="SrfA-induced_signal"/>
</dbReference>
<dbReference type="EMBL" id="CP003532">
    <property type="protein sequence ID" value="AFK08107.1"/>
    <property type="molecule type" value="Genomic_DNA"/>
</dbReference>
<dbReference type="PANTHER" id="PTHR32256:SF17">
    <property type="entry name" value="EGF-LIKE DOMAIN-CONTAINING PROTEIN"/>
    <property type="match status" value="1"/>
</dbReference>
<dbReference type="InterPro" id="IPR011042">
    <property type="entry name" value="6-blade_b-propeller_TolB-like"/>
</dbReference>
<name>I2F854_9BACT</name>
<feature type="transmembrane region" description="Helical" evidence="1">
    <location>
        <begin position="38"/>
        <end position="58"/>
    </location>
</feature>
<dbReference type="GeneID" id="87108200"/>
<keyword evidence="1" id="KW-1133">Transmembrane helix</keyword>
<keyword evidence="1" id="KW-0812">Transmembrane</keyword>
<dbReference type="KEGG" id="mpg:Theba_2499"/>
<feature type="transmembrane region" description="Helical" evidence="1">
    <location>
        <begin position="65"/>
        <end position="86"/>
    </location>
</feature>
<organism evidence="3 4">
    <name type="scientific">Mesotoga prima MesG1.Ag.4.2</name>
    <dbReference type="NCBI Taxonomy" id="660470"/>
    <lineage>
        <taxon>Bacteria</taxon>
        <taxon>Thermotogati</taxon>
        <taxon>Thermotogota</taxon>
        <taxon>Thermotogae</taxon>
        <taxon>Kosmotogales</taxon>
        <taxon>Kosmotogaceae</taxon>
        <taxon>Mesotoga</taxon>
    </lineage>
</organism>
<evidence type="ECO:0000259" key="2">
    <source>
        <dbReference type="Pfam" id="PF16472"/>
    </source>
</evidence>
<proteinExistence type="predicted"/>
<keyword evidence="4" id="KW-1185">Reference proteome</keyword>
<feature type="domain" description="Prolow-density lipoprotein receptor-related protein 1-like beta-propeller" evidence="2">
    <location>
        <begin position="110"/>
        <end position="390"/>
    </location>
</feature>
<dbReference type="STRING" id="660470.Theba_2499"/>